<dbReference type="Gene3D" id="2.10.25.10">
    <property type="entry name" value="Laminin"/>
    <property type="match status" value="3"/>
</dbReference>
<dbReference type="GO" id="GO:0005911">
    <property type="term" value="C:cell-cell junction"/>
    <property type="evidence" value="ECO:0007669"/>
    <property type="project" value="TreeGrafter"/>
</dbReference>
<dbReference type="PRINTS" id="PR00205">
    <property type="entry name" value="CADHERIN"/>
</dbReference>
<keyword evidence="9 11" id="KW-1015">Disulfide bond</keyword>
<dbReference type="SMART" id="SM00179">
    <property type="entry name" value="EGF_CA"/>
    <property type="match status" value="2"/>
</dbReference>
<accession>A0A8S2DSD5</accession>
<dbReference type="CDD" id="cd00110">
    <property type="entry name" value="LamG"/>
    <property type="match status" value="1"/>
</dbReference>
<organism evidence="17 19">
    <name type="scientific">Didymodactylos carnosus</name>
    <dbReference type="NCBI Taxonomy" id="1234261"/>
    <lineage>
        <taxon>Eukaryota</taxon>
        <taxon>Metazoa</taxon>
        <taxon>Spiralia</taxon>
        <taxon>Gnathifera</taxon>
        <taxon>Rotifera</taxon>
        <taxon>Eurotatoria</taxon>
        <taxon>Bdelloidea</taxon>
        <taxon>Philodinida</taxon>
        <taxon>Philodinidae</taxon>
        <taxon>Didymodactylos</taxon>
    </lineage>
</organism>
<evidence type="ECO:0000256" key="4">
    <source>
        <dbReference type="ARBA" id="ARBA00022737"/>
    </source>
</evidence>
<dbReference type="SMART" id="SM00112">
    <property type="entry name" value="CA"/>
    <property type="match status" value="4"/>
</dbReference>
<keyword evidence="6" id="KW-0130">Cell adhesion</keyword>
<feature type="domain" description="Cadherin" evidence="16">
    <location>
        <begin position="308"/>
        <end position="416"/>
    </location>
</feature>
<keyword evidence="7 13" id="KW-1133">Transmembrane helix</keyword>
<dbReference type="Gene3D" id="2.60.40.60">
    <property type="entry name" value="Cadherins"/>
    <property type="match status" value="5"/>
</dbReference>
<evidence type="ECO:0000256" key="11">
    <source>
        <dbReference type="PROSITE-ProRule" id="PRU00076"/>
    </source>
</evidence>
<dbReference type="InterPro" id="IPR001791">
    <property type="entry name" value="Laminin_G"/>
</dbReference>
<keyword evidence="3 13" id="KW-0812">Transmembrane</keyword>
<dbReference type="PANTHER" id="PTHR24025:SF23">
    <property type="entry name" value="NEURAL-CADHERIN"/>
    <property type="match status" value="1"/>
</dbReference>
<evidence type="ECO:0000256" key="1">
    <source>
        <dbReference type="ARBA" id="ARBA00004370"/>
    </source>
</evidence>
<feature type="region of interest" description="Disordered" evidence="12">
    <location>
        <begin position="1462"/>
        <end position="1487"/>
    </location>
</feature>
<evidence type="ECO:0000256" key="7">
    <source>
        <dbReference type="ARBA" id="ARBA00022989"/>
    </source>
</evidence>
<evidence type="ECO:0000313" key="19">
    <source>
        <dbReference type="Proteomes" id="UP000677228"/>
    </source>
</evidence>
<evidence type="ECO:0000256" key="5">
    <source>
        <dbReference type="ARBA" id="ARBA00022837"/>
    </source>
</evidence>
<comment type="caution">
    <text evidence="11">Lacks conserved residue(s) required for the propagation of feature annotation.</text>
</comment>
<feature type="domain" description="Cadherin" evidence="16">
    <location>
        <begin position="203"/>
        <end position="307"/>
    </location>
</feature>
<dbReference type="InterPro" id="IPR001881">
    <property type="entry name" value="EGF-like_Ca-bd_dom"/>
</dbReference>
<dbReference type="Pfam" id="PF00028">
    <property type="entry name" value="Cadherin"/>
    <property type="match status" value="2"/>
</dbReference>
<dbReference type="SMART" id="SM00282">
    <property type="entry name" value="LamG"/>
    <property type="match status" value="1"/>
</dbReference>
<keyword evidence="2 11" id="KW-0245">EGF-like domain</keyword>
<dbReference type="GO" id="GO:0007156">
    <property type="term" value="P:homophilic cell adhesion via plasma membrane adhesion molecules"/>
    <property type="evidence" value="ECO:0007669"/>
    <property type="project" value="InterPro"/>
</dbReference>
<feature type="domain" description="Cadherin" evidence="16">
    <location>
        <begin position="85"/>
        <end position="202"/>
    </location>
</feature>
<keyword evidence="5 10" id="KW-0106">Calcium</keyword>
<dbReference type="Proteomes" id="UP000682733">
    <property type="component" value="Unassembled WGS sequence"/>
</dbReference>
<dbReference type="InterPro" id="IPR015919">
    <property type="entry name" value="Cadherin-like_sf"/>
</dbReference>
<feature type="non-terminal residue" evidence="17">
    <location>
        <position position="1825"/>
    </location>
</feature>
<evidence type="ECO:0000256" key="9">
    <source>
        <dbReference type="ARBA" id="ARBA00023157"/>
    </source>
</evidence>
<comment type="subcellular location">
    <subcellularLocation>
        <location evidence="1">Membrane</location>
    </subcellularLocation>
</comment>
<evidence type="ECO:0000259" key="15">
    <source>
        <dbReference type="PROSITE" id="PS50026"/>
    </source>
</evidence>
<dbReference type="PROSITE" id="PS50268">
    <property type="entry name" value="CADHERIN_2"/>
    <property type="match status" value="4"/>
</dbReference>
<dbReference type="PROSITE" id="PS01187">
    <property type="entry name" value="EGF_CA"/>
    <property type="match status" value="1"/>
</dbReference>
<reference evidence="17" key="1">
    <citation type="submission" date="2021-02" db="EMBL/GenBank/DDBJ databases">
        <authorList>
            <person name="Nowell W R."/>
        </authorList>
    </citation>
    <scope>NUCLEOTIDE SEQUENCE</scope>
</reference>
<dbReference type="Pfam" id="PF07645">
    <property type="entry name" value="EGF_CA"/>
    <property type="match status" value="1"/>
</dbReference>
<feature type="domain" description="Cadherin" evidence="16">
    <location>
        <begin position="433"/>
        <end position="516"/>
    </location>
</feature>
<dbReference type="InterPro" id="IPR050971">
    <property type="entry name" value="Cadherin-domain_protein"/>
</dbReference>
<keyword evidence="4" id="KW-0677">Repeat</keyword>
<dbReference type="PANTHER" id="PTHR24025">
    <property type="entry name" value="DESMOGLEIN FAMILY MEMBER"/>
    <property type="match status" value="1"/>
</dbReference>
<dbReference type="InterPro" id="IPR018097">
    <property type="entry name" value="EGF_Ca-bd_CS"/>
</dbReference>
<dbReference type="CDD" id="cd11304">
    <property type="entry name" value="Cadherin_repeat"/>
    <property type="match status" value="5"/>
</dbReference>
<dbReference type="FunFam" id="2.60.40.60:FF:000020">
    <property type="entry name" value="Dachsous cadherin-related 1b"/>
    <property type="match status" value="1"/>
</dbReference>
<protein>
    <submittedName>
        <fullName evidence="17">Uncharacterized protein</fullName>
    </submittedName>
</protein>
<feature type="transmembrane region" description="Helical" evidence="13">
    <location>
        <begin position="1348"/>
        <end position="1372"/>
    </location>
</feature>
<comment type="caution">
    <text evidence="17">The sequence shown here is derived from an EMBL/GenBank/DDBJ whole genome shotgun (WGS) entry which is preliminary data.</text>
</comment>
<evidence type="ECO:0000256" key="2">
    <source>
        <dbReference type="ARBA" id="ARBA00022536"/>
    </source>
</evidence>
<evidence type="ECO:0000256" key="12">
    <source>
        <dbReference type="SAM" id="MobiDB-lite"/>
    </source>
</evidence>
<dbReference type="EMBL" id="CAJOBA010005188">
    <property type="protein sequence ID" value="CAF3735686.1"/>
    <property type="molecule type" value="Genomic_DNA"/>
</dbReference>
<dbReference type="Pfam" id="PF02210">
    <property type="entry name" value="Laminin_G_2"/>
    <property type="match status" value="1"/>
</dbReference>
<keyword evidence="8 13" id="KW-0472">Membrane</keyword>
<dbReference type="SUPFAM" id="SSF57196">
    <property type="entry name" value="EGF/Laminin"/>
    <property type="match status" value="1"/>
</dbReference>
<proteinExistence type="predicted"/>
<evidence type="ECO:0000256" key="13">
    <source>
        <dbReference type="SAM" id="Phobius"/>
    </source>
</evidence>
<dbReference type="InterPro" id="IPR002126">
    <property type="entry name" value="Cadherin-like_dom"/>
</dbReference>
<dbReference type="InterPro" id="IPR000742">
    <property type="entry name" value="EGF"/>
</dbReference>
<evidence type="ECO:0000256" key="3">
    <source>
        <dbReference type="ARBA" id="ARBA00022692"/>
    </source>
</evidence>
<dbReference type="Gene3D" id="2.60.120.200">
    <property type="match status" value="1"/>
</dbReference>
<dbReference type="InterPro" id="IPR013320">
    <property type="entry name" value="ConA-like_dom_sf"/>
</dbReference>
<evidence type="ECO:0000259" key="14">
    <source>
        <dbReference type="PROSITE" id="PS50025"/>
    </source>
</evidence>
<evidence type="ECO:0000313" key="18">
    <source>
        <dbReference type="EMBL" id="CAF3735686.1"/>
    </source>
</evidence>
<dbReference type="CDD" id="cd00054">
    <property type="entry name" value="EGF_CA"/>
    <property type="match status" value="2"/>
</dbReference>
<feature type="domain" description="Laminin G" evidence="14">
    <location>
        <begin position="1023"/>
        <end position="1190"/>
    </location>
</feature>
<dbReference type="InterPro" id="IPR049883">
    <property type="entry name" value="NOTCH1_EGF-like"/>
</dbReference>
<feature type="region of interest" description="Disordered" evidence="12">
    <location>
        <begin position="1583"/>
        <end position="1612"/>
    </location>
</feature>
<feature type="domain" description="EGF-like" evidence="15">
    <location>
        <begin position="1203"/>
        <end position="1239"/>
    </location>
</feature>
<gene>
    <name evidence="17" type="ORF">OVA965_LOCUS12737</name>
    <name evidence="18" type="ORF">TMI583_LOCUS12741</name>
</gene>
<dbReference type="CDD" id="cd00053">
    <property type="entry name" value="EGF"/>
    <property type="match status" value="1"/>
</dbReference>
<evidence type="ECO:0000256" key="10">
    <source>
        <dbReference type="PROSITE-ProRule" id="PRU00043"/>
    </source>
</evidence>
<dbReference type="Proteomes" id="UP000677228">
    <property type="component" value="Unassembled WGS sequence"/>
</dbReference>
<evidence type="ECO:0000259" key="16">
    <source>
        <dbReference type="PROSITE" id="PS50268"/>
    </source>
</evidence>
<dbReference type="SMART" id="SM00181">
    <property type="entry name" value="EGF"/>
    <property type="match status" value="2"/>
</dbReference>
<feature type="disulfide bond" evidence="11">
    <location>
        <begin position="1229"/>
        <end position="1238"/>
    </location>
</feature>
<dbReference type="PROSITE" id="PS50026">
    <property type="entry name" value="EGF_3"/>
    <property type="match status" value="1"/>
</dbReference>
<dbReference type="PROSITE" id="PS00022">
    <property type="entry name" value="EGF_1"/>
    <property type="match status" value="1"/>
</dbReference>
<evidence type="ECO:0000256" key="8">
    <source>
        <dbReference type="ARBA" id="ARBA00023136"/>
    </source>
</evidence>
<dbReference type="GO" id="GO:0016020">
    <property type="term" value="C:membrane"/>
    <property type="evidence" value="ECO:0007669"/>
    <property type="project" value="UniProtKB-SubCell"/>
</dbReference>
<dbReference type="GO" id="GO:0005509">
    <property type="term" value="F:calcium ion binding"/>
    <property type="evidence" value="ECO:0007669"/>
    <property type="project" value="UniProtKB-UniRule"/>
</dbReference>
<dbReference type="EMBL" id="CAJNOK010005182">
    <property type="protein sequence ID" value="CAF0963066.1"/>
    <property type="molecule type" value="Genomic_DNA"/>
</dbReference>
<dbReference type="SUPFAM" id="SSF49313">
    <property type="entry name" value="Cadherin-like"/>
    <property type="match status" value="6"/>
</dbReference>
<dbReference type="SUPFAM" id="SSF49899">
    <property type="entry name" value="Concanavalin A-like lectins/glucanases"/>
    <property type="match status" value="1"/>
</dbReference>
<evidence type="ECO:0000313" key="17">
    <source>
        <dbReference type="EMBL" id="CAF0963066.1"/>
    </source>
</evidence>
<evidence type="ECO:0000256" key="6">
    <source>
        <dbReference type="ARBA" id="ARBA00022889"/>
    </source>
</evidence>
<dbReference type="PROSITE" id="PS50025">
    <property type="entry name" value="LAM_G_DOMAIN"/>
    <property type="match status" value="1"/>
</dbReference>
<name>A0A8S2DSD5_9BILA</name>
<sequence>TVINDIVLESDHKRRHWYYIVSGNDNGLFSINDNGQLFVTSQLNISLQTVYFDLTVLIHDGLQEYYCQTQIQIIKTRTWNNFVCPKNTFEWSINEEVPLDTVIGSIMPNLIEANNVSRNNHLNMKQINDLAMTLSGKDSYPFKIDQQTGVLSVIDRLDYETQATYLFNILLNPRNNEPLINLNCNLTLLLHLFNINDNIPQFQLDSLQLTVNENNRYPLYIGRVKASDADDKNDHHLNYYLLNNTNSDILVDKTTGSIILFKTYDRELISIEHFLIMVQDNNSNESLNSTGILTINVNDLNDQPPIFDKQMYEMNISETTKLDSVVLQVVASSRDPVSNGNITYSIINNNSNISYFKIDSNTGMIKLIKPLDYEHEKYISFIVEAIEENMSQNIQNTTQTIVHIYILDENDNYPHFFEHYDCELNENLLSQNICTINAFDQDNGNYLTYHLEDPNNNFNITLNGTIYNLKMFDYELDEIEQNVTVIVSDNGQPISHNSTFNITIHIKNLNDNSPQFEKKALTLIYFSYPSVNTTLYNFSASDKDGTTEEIFQILSGNSDKLFEIQHSNQLVLIKNIFEDKQCQITVRVSDLHQFYSDVVLTLIFSKRMLEKPKLLTKRIDGYISTQTTTMINLGQLKVKHSHLYDYLYFELDQYQQKYFYLNTISNNQTELWINLNIPTQQTQNSRPLILTANIIVIGLKKQVFNSTDKNIDSIMLNTSAFSNYLNHETKSSFIVNHVDIRLWSIEKEMLERSISFTIQPYHYEQFFLNGLQKLKSTLAYIFGVNLKYVYIYAIQQQEKDEEQNNHKYSSRLNDNLHYGDDYDYDLDDGTNFIKNNSTIYSYQKINEDKIKSIELLISIARHQTRVSTKQSYSLRYLHKKLLFNVIRNNSDLIIRSSQIKVIHSITTSQCTSETCKNNGNCLSKIQLIQDSYYLYEMNTDEIYNLLMPKYKWKYQCLCTPHYIGSRCDIYQKHCFSNPCSSNERCIELNDSYECECIDEPCITMKNSDDLLDENMNKECININSPTCRDSSNLLTFDGYSYVRWKLNQTMPMINATFTFRTQIPQAILMKITTNSFTLGVNIIDGHISINYNSKQIMKLSSIQCNDGLWHDIQLFIDFKLILIRLDHVFNDLYKIPSSLLFTFYAVNELTIGSDLGDGFHGCLGNFTFNSQLIQLKNDKELIHIGTHDGCQLSLELEPRSKLDHSICSLNPCYYGGKCSPTFNSYRCTCLKRFIGKQCQLDTLPCESRPCQDGERRICRQQQNKTARMFDESYGRSVAYTCVSSHELSNQLGLEDVNECLEYENLCPSNTICINTIGSYLCSETNCTSQSCLNHSTALLSTSYFTPQYILITVSTGVVLFLFTLSIIVLFHCRKSDRYNKQKQKPSRKAAQKQKLIVSSPLLLNNTTTTSSDRCTIESPVQTMLKLNNGHIGVGKQQVETVTNGPENTLINEEHNTTFKKMNNFNEKNSPSEKLIAKKRSSSRESLNRRISDPKSALYWSIGNRKMIYNNNKNILPENFLHYNVIEDESTRIPLVNSMINNLDHETELDQYFIDTKNPLIDYNVKINSLSSLTEKLAEQNDIELTQSSNDSNTEEQGHEVDEDENKTILSLKHEQERPLYAKVKKTKNSNIKNANLLSSDNRFRLTSTTLIPSSNKSVNLSPSSHILPHNHYVRTTSILKPLPSTYSTFIDIAPSVLLNGINSSDISSNNGTLPSELKSTLSYIKQQSGTNGSTTSLFHNANSTTNGDGGWRINPRNLDSLKAKRNSRTIGCNEGEDVEENNNIDETSRLTLMSTRLRHSSEGNIPLVTSDNNRIKLSSFFQTEV</sequence>